<keyword evidence="1" id="KW-1185">Reference proteome</keyword>
<accession>A0A915JGY0</accession>
<name>A0A915JGY0_ROMCU</name>
<dbReference type="Proteomes" id="UP000887565">
    <property type="component" value="Unplaced"/>
</dbReference>
<protein>
    <submittedName>
        <fullName evidence="2">Uncharacterized protein</fullName>
    </submittedName>
</protein>
<organism evidence="1 2">
    <name type="scientific">Romanomermis culicivorax</name>
    <name type="common">Nematode worm</name>
    <dbReference type="NCBI Taxonomy" id="13658"/>
    <lineage>
        <taxon>Eukaryota</taxon>
        <taxon>Metazoa</taxon>
        <taxon>Ecdysozoa</taxon>
        <taxon>Nematoda</taxon>
        <taxon>Enoplea</taxon>
        <taxon>Dorylaimia</taxon>
        <taxon>Mermithida</taxon>
        <taxon>Mermithoidea</taxon>
        <taxon>Mermithidae</taxon>
        <taxon>Romanomermis</taxon>
    </lineage>
</organism>
<proteinExistence type="predicted"/>
<dbReference type="WBParaSite" id="nRc.2.0.1.t25193-RA">
    <property type="protein sequence ID" value="nRc.2.0.1.t25193-RA"/>
    <property type="gene ID" value="nRc.2.0.1.g25193"/>
</dbReference>
<sequence>MENILRSFVDGECTDRDKFTNQVLKKRDDFDCLENIQDQASFYPLVFKRRKLKFDTIDKDYVCVIIQNRHSRKLITKEVVDCSNPIPSKSYFGVNLQSKDYKCMFYLNGVSQNRINRTECNGFNIIAGYTINGNGECVPTFRFPHNRRKLKGSFYETQQECVNHAKSQNMPEDAVLQLKTIEPTDDGKCKIYYFDSEWPLTSSCQVSGDHYLRLPTGCYYYAQVGSRRKRAQRPKRKVIDDSGMEEIMPTNYIFEGKTYSLDAVEYCINAKEYV</sequence>
<evidence type="ECO:0000313" key="1">
    <source>
        <dbReference type="Proteomes" id="UP000887565"/>
    </source>
</evidence>
<reference evidence="2" key="1">
    <citation type="submission" date="2022-11" db="UniProtKB">
        <authorList>
            <consortium name="WormBaseParasite"/>
        </authorList>
    </citation>
    <scope>IDENTIFICATION</scope>
</reference>
<dbReference type="AlphaFoldDB" id="A0A915JGY0"/>
<evidence type="ECO:0000313" key="2">
    <source>
        <dbReference type="WBParaSite" id="nRc.2.0.1.t25193-RA"/>
    </source>
</evidence>